<evidence type="ECO:0000313" key="3">
    <source>
        <dbReference type="Proteomes" id="UP000315349"/>
    </source>
</evidence>
<reference evidence="2 3" key="1">
    <citation type="submission" date="2019-02" db="EMBL/GenBank/DDBJ databases">
        <title>Deep-cultivation of Planctomycetes and their phenomic and genomic characterization uncovers novel biology.</title>
        <authorList>
            <person name="Wiegand S."/>
            <person name="Jogler M."/>
            <person name="Boedeker C."/>
            <person name="Pinto D."/>
            <person name="Vollmers J."/>
            <person name="Rivas-Marin E."/>
            <person name="Kohn T."/>
            <person name="Peeters S.H."/>
            <person name="Heuer A."/>
            <person name="Rast P."/>
            <person name="Oberbeckmann S."/>
            <person name="Bunk B."/>
            <person name="Jeske O."/>
            <person name="Meyerdierks A."/>
            <person name="Storesund J.E."/>
            <person name="Kallscheuer N."/>
            <person name="Luecker S."/>
            <person name="Lage O.M."/>
            <person name="Pohl T."/>
            <person name="Merkel B.J."/>
            <person name="Hornburger P."/>
            <person name="Mueller R.-W."/>
            <person name="Bruemmer F."/>
            <person name="Labrenz M."/>
            <person name="Spormann A.M."/>
            <person name="Op den Camp H."/>
            <person name="Overmann J."/>
            <person name="Amann R."/>
            <person name="Jetten M.S.M."/>
            <person name="Mascher T."/>
            <person name="Medema M.H."/>
            <person name="Devos D.P."/>
            <person name="Kaster A.-K."/>
            <person name="Ovreas L."/>
            <person name="Rohde M."/>
            <person name="Galperin M.Y."/>
            <person name="Jogler C."/>
        </authorList>
    </citation>
    <scope>NUCLEOTIDE SEQUENCE [LARGE SCALE GENOMIC DNA]</scope>
    <source>
        <strain evidence="2 3">Spb1</strain>
    </source>
</reference>
<dbReference type="KEGG" id="peh:Spb1_03560"/>
<evidence type="ECO:0000256" key="1">
    <source>
        <dbReference type="SAM" id="MobiDB-lite"/>
    </source>
</evidence>
<evidence type="ECO:0000313" key="2">
    <source>
        <dbReference type="EMBL" id="QDV28493.1"/>
    </source>
</evidence>
<feature type="region of interest" description="Disordered" evidence="1">
    <location>
        <begin position="1"/>
        <end position="28"/>
    </location>
</feature>
<accession>A0A518GIS9</accession>
<gene>
    <name evidence="2" type="ORF">Spb1_03560</name>
</gene>
<dbReference type="EMBL" id="CP036299">
    <property type="protein sequence ID" value="QDV28493.1"/>
    <property type="molecule type" value="Genomic_DNA"/>
</dbReference>
<organism evidence="2 3">
    <name type="scientific">Planctopirus ephydatiae</name>
    <dbReference type="NCBI Taxonomy" id="2528019"/>
    <lineage>
        <taxon>Bacteria</taxon>
        <taxon>Pseudomonadati</taxon>
        <taxon>Planctomycetota</taxon>
        <taxon>Planctomycetia</taxon>
        <taxon>Planctomycetales</taxon>
        <taxon>Planctomycetaceae</taxon>
        <taxon>Planctopirus</taxon>
    </lineage>
</organism>
<feature type="compositionally biased region" description="Polar residues" evidence="1">
    <location>
        <begin position="13"/>
        <end position="26"/>
    </location>
</feature>
<name>A0A518GIS9_9PLAN</name>
<dbReference type="Proteomes" id="UP000315349">
    <property type="component" value="Chromosome"/>
</dbReference>
<keyword evidence="3" id="KW-1185">Reference proteome</keyword>
<protein>
    <submittedName>
        <fullName evidence="2">Uncharacterized protein</fullName>
    </submittedName>
</protein>
<proteinExistence type="predicted"/>
<sequence>MTGNFGEACGSYPPQQFSSRQTSADTFSEEHVLNIQLIEATAESAEEP</sequence>
<dbReference type="AlphaFoldDB" id="A0A518GIS9"/>